<dbReference type="Pfam" id="PF03706">
    <property type="entry name" value="LPG_synthase_TM"/>
    <property type="match status" value="1"/>
</dbReference>
<evidence type="ECO:0000313" key="9">
    <source>
        <dbReference type="Proteomes" id="UP000183275"/>
    </source>
</evidence>
<dbReference type="PANTHER" id="PTHR39087">
    <property type="entry name" value="UPF0104 MEMBRANE PROTEIN MJ1595"/>
    <property type="match status" value="1"/>
</dbReference>
<feature type="transmembrane region" description="Helical" evidence="7">
    <location>
        <begin position="273"/>
        <end position="296"/>
    </location>
</feature>
<keyword evidence="9" id="KW-1185">Reference proteome</keyword>
<keyword evidence="5 7" id="KW-1133">Transmembrane helix</keyword>
<dbReference type="OrthoDB" id="386869at2157"/>
<evidence type="ECO:0000256" key="5">
    <source>
        <dbReference type="ARBA" id="ARBA00022989"/>
    </source>
</evidence>
<dbReference type="STRING" id="1202768.SAMN05216285_0548"/>
<evidence type="ECO:0000256" key="3">
    <source>
        <dbReference type="ARBA" id="ARBA00022475"/>
    </source>
</evidence>
<evidence type="ECO:0000256" key="1">
    <source>
        <dbReference type="ARBA" id="ARBA00004651"/>
    </source>
</evidence>
<evidence type="ECO:0000256" key="7">
    <source>
        <dbReference type="SAM" id="Phobius"/>
    </source>
</evidence>
<protein>
    <recommendedName>
        <fullName evidence="10">Lysylphosphatidylglycerol synthase TM region</fullName>
    </recommendedName>
</protein>
<name>A0A1I0M963_9EURY</name>
<evidence type="ECO:0000256" key="2">
    <source>
        <dbReference type="ARBA" id="ARBA00011061"/>
    </source>
</evidence>
<feature type="transmembrane region" description="Helical" evidence="7">
    <location>
        <begin position="231"/>
        <end position="253"/>
    </location>
</feature>
<reference evidence="9" key="1">
    <citation type="submission" date="2016-10" db="EMBL/GenBank/DDBJ databases">
        <authorList>
            <person name="Varghese N."/>
        </authorList>
    </citation>
    <scope>NUCLEOTIDE SEQUENCE [LARGE SCALE GENOMIC DNA]</scope>
    <source>
        <strain evidence="9">CGMCC 1.12284</strain>
    </source>
</reference>
<feature type="transmembrane region" description="Helical" evidence="7">
    <location>
        <begin position="45"/>
        <end position="63"/>
    </location>
</feature>
<comment type="similarity">
    <text evidence="2">Belongs to the UPF0104 family.</text>
</comment>
<dbReference type="EMBL" id="FOIS01000001">
    <property type="protein sequence ID" value="SEV83911.1"/>
    <property type="molecule type" value="Genomic_DNA"/>
</dbReference>
<dbReference type="InterPro" id="IPR022791">
    <property type="entry name" value="L-PG_synthase/AglD"/>
</dbReference>
<keyword evidence="4 7" id="KW-0812">Transmembrane</keyword>
<evidence type="ECO:0000313" key="8">
    <source>
        <dbReference type="EMBL" id="SEV83911.1"/>
    </source>
</evidence>
<gene>
    <name evidence="8" type="ORF">SAMN05216285_0548</name>
</gene>
<accession>A0A1I0M963</accession>
<comment type="subcellular location">
    <subcellularLocation>
        <location evidence="1">Cell membrane</location>
        <topology evidence="1">Multi-pass membrane protein</topology>
    </subcellularLocation>
</comment>
<organism evidence="8 9">
    <name type="scientific">Natrinema salifodinae</name>
    <dbReference type="NCBI Taxonomy" id="1202768"/>
    <lineage>
        <taxon>Archaea</taxon>
        <taxon>Methanobacteriati</taxon>
        <taxon>Methanobacteriota</taxon>
        <taxon>Stenosarchaea group</taxon>
        <taxon>Halobacteria</taxon>
        <taxon>Halobacteriales</taxon>
        <taxon>Natrialbaceae</taxon>
        <taxon>Natrinema</taxon>
    </lineage>
</organism>
<feature type="transmembrane region" description="Helical" evidence="7">
    <location>
        <begin position="7"/>
        <end position="25"/>
    </location>
</feature>
<evidence type="ECO:0000256" key="4">
    <source>
        <dbReference type="ARBA" id="ARBA00022692"/>
    </source>
</evidence>
<feature type="transmembrane region" description="Helical" evidence="7">
    <location>
        <begin position="125"/>
        <end position="144"/>
    </location>
</feature>
<dbReference type="RefSeq" id="WP_081985445.1">
    <property type="nucleotide sequence ID" value="NZ_FOIS01000001.1"/>
</dbReference>
<keyword evidence="3" id="KW-1003">Cell membrane</keyword>
<sequence length="309" mass="33475">MNVDRGQLFSVVKVAVIAFSVYYLHETVPFTDVVSVVTIPSRFELFAASVTVIATTLLTSRILQLLASPYADIPLPVFAKIYVMNFSLNSFIPSKAGSLLTMPFLIDRNTDIEKKDGLNIQLTNLVLTAVTLGTTTLVGLLALVSILEYEIALVLFSSGMAYLAIPVLSLGLHSTANVPIVDVPIDRLDYATFDRSLIAKCFLLTILTVVCIVGLRFAIVTSSVGVSFPVAYYFVIPVLVYAVSVLPISVGGIGISELTGTNVLIALGVEPDVAAAIILLDRSISFYIPVVLAYIYTMTELRQYENSIY</sequence>
<keyword evidence="6 7" id="KW-0472">Membrane</keyword>
<evidence type="ECO:0008006" key="10">
    <source>
        <dbReference type="Google" id="ProtNLM"/>
    </source>
</evidence>
<dbReference type="Proteomes" id="UP000183275">
    <property type="component" value="Unassembled WGS sequence"/>
</dbReference>
<dbReference type="GO" id="GO:0005886">
    <property type="term" value="C:plasma membrane"/>
    <property type="evidence" value="ECO:0007669"/>
    <property type="project" value="UniProtKB-SubCell"/>
</dbReference>
<dbReference type="eggNOG" id="arCOG00899">
    <property type="taxonomic scope" value="Archaea"/>
</dbReference>
<dbReference type="PANTHER" id="PTHR39087:SF2">
    <property type="entry name" value="UPF0104 MEMBRANE PROTEIN MJ1595"/>
    <property type="match status" value="1"/>
</dbReference>
<dbReference type="AlphaFoldDB" id="A0A1I0M963"/>
<feature type="transmembrane region" description="Helical" evidence="7">
    <location>
        <begin position="197"/>
        <end position="219"/>
    </location>
</feature>
<proteinExistence type="inferred from homology"/>
<feature type="transmembrane region" description="Helical" evidence="7">
    <location>
        <begin position="151"/>
        <end position="172"/>
    </location>
</feature>
<evidence type="ECO:0000256" key="6">
    <source>
        <dbReference type="ARBA" id="ARBA00023136"/>
    </source>
</evidence>